<name>A0A1F5S4N6_9BACT</name>
<evidence type="ECO:0000256" key="1">
    <source>
        <dbReference type="SAM" id="Phobius"/>
    </source>
</evidence>
<evidence type="ECO:0000313" key="3">
    <source>
        <dbReference type="Proteomes" id="UP000177407"/>
    </source>
</evidence>
<keyword evidence="1" id="KW-0472">Membrane</keyword>
<accession>A0A1F5S4N6</accession>
<evidence type="ECO:0000313" key="2">
    <source>
        <dbReference type="EMBL" id="OGF21664.1"/>
    </source>
</evidence>
<keyword evidence="1" id="KW-1133">Transmembrane helix</keyword>
<feature type="transmembrane region" description="Helical" evidence="1">
    <location>
        <begin position="135"/>
        <end position="158"/>
    </location>
</feature>
<organism evidence="2 3">
    <name type="scientific">Candidatus Falkowbacteria bacterium RIFOXYA2_FULL_38_12</name>
    <dbReference type="NCBI Taxonomy" id="1797993"/>
    <lineage>
        <taxon>Bacteria</taxon>
        <taxon>Candidatus Falkowiibacteriota</taxon>
    </lineage>
</organism>
<proteinExistence type="predicted"/>
<feature type="transmembrane region" description="Helical" evidence="1">
    <location>
        <begin position="170"/>
        <end position="197"/>
    </location>
</feature>
<sequence length="198" mass="20734">MNIFSKKLFVVLISFILFSSSVNLVRAGDIQGMCSCGVCALDPAPVRASRENLLEEMCAEICARPAPGCAAPGSERVTEISCVGGGAPDPILGCTDGGSEEKSETEKSTVKAIQLESPIEDTDIVPLIGRVIKTALGVVGAIALLMFVYGGLIWLTSGGSPDKIKKGMDVLIWVAIGLVVIFASYTLVDFVFTAFGIS</sequence>
<dbReference type="Proteomes" id="UP000177407">
    <property type="component" value="Unassembled WGS sequence"/>
</dbReference>
<reference evidence="2 3" key="1">
    <citation type="journal article" date="2016" name="Nat. Commun.">
        <title>Thousands of microbial genomes shed light on interconnected biogeochemical processes in an aquifer system.</title>
        <authorList>
            <person name="Anantharaman K."/>
            <person name="Brown C.T."/>
            <person name="Hug L.A."/>
            <person name="Sharon I."/>
            <person name="Castelle C.J."/>
            <person name="Probst A.J."/>
            <person name="Thomas B.C."/>
            <person name="Singh A."/>
            <person name="Wilkins M.J."/>
            <person name="Karaoz U."/>
            <person name="Brodie E.L."/>
            <person name="Williams K.H."/>
            <person name="Hubbard S.S."/>
            <person name="Banfield J.F."/>
        </authorList>
    </citation>
    <scope>NUCLEOTIDE SEQUENCE [LARGE SCALE GENOMIC DNA]</scope>
</reference>
<dbReference type="InterPro" id="IPR043993">
    <property type="entry name" value="T4SS_pilin"/>
</dbReference>
<gene>
    <name evidence="2" type="ORF">A2257_02640</name>
</gene>
<dbReference type="AlphaFoldDB" id="A0A1F5S4N6"/>
<comment type="caution">
    <text evidence="2">The sequence shown here is derived from an EMBL/GenBank/DDBJ whole genome shotgun (WGS) entry which is preliminary data.</text>
</comment>
<dbReference type="EMBL" id="MFGA01000002">
    <property type="protein sequence ID" value="OGF21664.1"/>
    <property type="molecule type" value="Genomic_DNA"/>
</dbReference>
<keyword evidence="1" id="KW-0812">Transmembrane</keyword>
<protein>
    <submittedName>
        <fullName evidence="2">Uncharacterized protein</fullName>
    </submittedName>
</protein>
<dbReference type="Pfam" id="PF18895">
    <property type="entry name" value="T4SS_pilin"/>
    <property type="match status" value="1"/>
</dbReference>